<proteinExistence type="predicted"/>
<gene>
    <name evidence="1" type="ORF">S06H3_36211</name>
</gene>
<evidence type="ECO:0008006" key="2">
    <source>
        <dbReference type="Google" id="ProtNLM"/>
    </source>
</evidence>
<evidence type="ECO:0000313" key="1">
    <source>
        <dbReference type="EMBL" id="GAI29054.1"/>
    </source>
</evidence>
<protein>
    <recommendedName>
        <fullName evidence="2">DUF488 domain-containing protein</fullName>
    </recommendedName>
</protein>
<name>X1PDR9_9ZZZZ</name>
<accession>X1PDR9</accession>
<reference evidence="1" key="1">
    <citation type="journal article" date="2014" name="Front. Microbiol.">
        <title>High frequency of phylogenetically diverse reductive dehalogenase-homologous genes in deep subseafloor sedimentary metagenomes.</title>
        <authorList>
            <person name="Kawai M."/>
            <person name="Futagami T."/>
            <person name="Toyoda A."/>
            <person name="Takaki Y."/>
            <person name="Nishi S."/>
            <person name="Hori S."/>
            <person name="Arai W."/>
            <person name="Tsubouchi T."/>
            <person name="Morono Y."/>
            <person name="Uchiyama I."/>
            <person name="Ito T."/>
            <person name="Fujiyama A."/>
            <person name="Inagaki F."/>
            <person name="Takami H."/>
        </authorList>
    </citation>
    <scope>NUCLEOTIDE SEQUENCE</scope>
    <source>
        <strain evidence="1">Expedition CK06-06</strain>
    </source>
</reference>
<feature type="non-terminal residue" evidence="1">
    <location>
        <position position="1"/>
    </location>
</feature>
<dbReference type="InterPro" id="IPR007438">
    <property type="entry name" value="DUF488"/>
</dbReference>
<dbReference type="EMBL" id="BARV01021914">
    <property type="protein sequence ID" value="GAI29054.1"/>
    <property type="molecule type" value="Genomic_DNA"/>
</dbReference>
<comment type="caution">
    <text evidence="1">The sequence shown here is derived from an EMBL/GenBank/DDBJ whole genome shotgun (WGS) entry which is preliminary data.</text>
</comment>
<dbReference type="Pfam" id="PF04343">
    <property type="entry name" value="DUF488"/>
    <property type="match status" value="1"/>
</dbReference>
<organism evidence="1">
    <name type="scientific">marine sediment metagenome</name>
    <dbReference type="NCBI Taxonomy" id="412755"/>
    <lineage>
        <taxon>unclassified sequences</taxon>
        <taxon>metagenomes</taxon>
        <taxon>ecological metagenomes</taxon>
    </lineage>
</organism>
<sequence length="43" mass="5043">IQELIEKSKENVIAIMCSETDYKKCHRGINELYECPIMGIRDK</sequence>
<dbReference type="AlphaFoldDB" id="X1PDR9"/>